<dbReference type="EMBL" id="ADBV01011796">
    <property type="protein sequence ID" value="EJW74665.1"/>
    <property type="molecule type" value="Genomic_DNA"/>
</dbReference>
<protein>
    <recommendedName>
        <fullName evidence="1">Kinesin-like domain-containing protein</fullName>
    </recommendedName>
</protein>
<reference evidence="3" key="1">
    <citation type="submission" date="2012-08" db="EMBL/GenBank/DDBJ databases">
        <title>The Genome Sequence of Wuchereria bancrofti.</title>
        <authorList>
            <person name="Nutman T.B."/>
            <person name="Fink D.L."/>
            <person name="Russ C."/>
            <person name="Young S."/>
            <person name="Zeng Q."/>
            <person name="Koehrsen M."/>
            <person name="Alvarado L."/>
            <person name="Berlin A."/>
            <person name="Chapman S.B."/>
            <person name="Chen Z."/>
            <person name="Freedman E."/>
            <person name="Gellesch M."/>
            <person name="Goldberg J."/>
            <person name="Griggs A."/>
            <person name="Gujja S."/>
            <person name="Heilman E.R."/>
            <person name="Heiman D."/>
            <person name="Hepburn T."/>
            <person name="Howarth C."/>
            <person name="Jen D."/>
            <person name="Larson L."/>
            <person name="Lewis B."/>
            <person name="Mehta T."/>
            <person name="Park D."/>
            <person name="Pearson M."/>
            <person name="Roberts A."/>
            <person name="Saif S."/>
            <person name="Shea T."/>
            <person name="Shenoy N."/>
            <person name="Sisk P."/>
            <person name="Stolte C."/>
            <person name="Sykes S."/>
            <person name="Walk T."/>
            <person name="White J."/>
            <person name="Yandava C."/>
            <person name="Haas B."/>
            <person name="Henn M.R."/>
            <person name="Nusbaum C."/>
            <person name="Birren B."/>
        </authorList>
    </citation>
    <scope>NUCLEOTIDE SEQUENCE [LARGE SCALE GENOMIC DNA]</scope>
    <source>
        <strain evidence="3">NA</strain>
    </source>
</reference>
<comment type="caution">
    <text evidence="2">The sequence shown here is derived from an EMBL/GenBank/DDBJ whole genome shotgun (WGS) entry which is preliminary data.</text>
</comment>
<accession>J9AKD2</accession>
<evidence type="ECO:0000313" key="2">
    <source>
        <dbReference type="EMBL" id="EJW74665.1"/>
    </source>
</evidence>
<dbReference type="Proteomes" id="UP000004810">
    <property type="component" value="Unassembled WGS sequence"/>
</dbReference>
<organism evidence="2 3">
    <name type="scientific">Wuchereria bancrofti</name>
    <dbReference type="NCBI Taxonomy" id="6293"/>
    <lineage>
        <taxon>Eukaryota</taxon>
        <taxon>Metazoa</taxon>
        <taxon>Ecdysozoa</taxon>
        <taxon>Nematoda</taxon>
        <taxon>Chromadorea</taxon>
        <taxon>Rhabditida</taxon>
        <taxon>Spirurina</taxon>
        <taxon>Spiruromorpha</taxon>
        <taxon>Filarioidea</taxon>
        <taxon>Onchocercidae</taxon>
        <taxon>Wuchereria</taxon>
    </lineage>
</organism>
<feature type="non-terminal residue" evidence="2">
    <location>
        <position position="1"/>
    </location>
</feature>
<evidence type="ECO:0000313" key="3">
    <source>
        <dbReference type="Proteomes" id="UP000004810"/>
    </source>
</evidence>
<dbReference type="Pfam" id="PF12473">
    <property type="entry name" value="DUF3694"/>
    <property type="match status" value="1"/>
</dbReference>
<feature type="domain" description="Kinesin-like" evidence="1">
    <location>
        <begin position="2"/>
        <end position="58"/>
    </location>
</feature>
<evidence type="ECO:0000259" key="1">
    <source>
        <dbReference type="Pfam" id="PF12473"/>
    </source>
</evidence>
<sequence>ISATCSWDSSIHENPALNKPTEGSDHIYAIVKVTVRLTHPCEIDIILRKRICMHVYKKTGLTERLIKKLVGSDSITGTSVYYDVVAHIPKVCSF</sequence>
<dbReference type="AlphaFoldDB" id="J9AKD2"/>
<dbReference type="InterPro" id="IPR022164">
    <property type="entry name" value="Kinesin-like"/>
</dbReference>
<gene>
    <name evidence="2" type="ORF">WUBG_14426</name>
</gene>
<name>J9AKD2_WUCBA</name>
<proteinExistence type="predicted"/>